<reference evidence="1" key="2">
    <citation type="submission" date="2021-01" db="EMBL/GenBank/DDBJ databases">
        <authorList>
            <person name="Schikora-Tamarit M.A."/>
        </authorList>
    </citation>
    <scope>NUCLEOTIDE SEQUENCE</scope>
    <source>
        <strain evidence="1">NCAIM Y.01608</strain>
    </source>
</reference>
<sequence length="168" mass="18222">MESSRSATFIHDIEKFVKAGVLPKLIDPQLPPALMEKYSIPHLRLSDLESSQASDVPPHKIVNFSYEASKMTANSSRATTTAVTCSAALPTIGMTIKPMKVLERPEVSTISSIEDTRESAENDTRTVVTSSTATEDIVPMCLGWGPGPSSKRDFGLPTKNPLLGWFVS</sequence>
<protein>
    <submittedName>
        <fullName evidence="1">Uncharacterized protein</fullName>
    </submittedName>
</protein>
<accession>A0A9P8SXS3</accession>
<reference evidence="1" key="1">
    <citation type="journal article" date="2021" name="Open Biol.">
        <title>Shared evolutionary footprints suggest mitochondrial oxidative damage underlies multiple complex I losses in fungi.</title>
        <authorList>
            <person name="Schikora-Tamarit M.A."/>
            <person name="Marcet-Houben M."/>
            <person name="Nosek J."/>
            <person name="Gabaldon T."/>
        </authorList>
    </citation>
    <scope>NUCLEOTIDE SEQUENCE</scope>
    <source>
        <strain evidence="1">NCAIM Y.01608</strain>
    </source>
</reference>
<keyword evidence="2" id="KW-1185">Reference proteome</keyword>
<organism evidence="1 2">
    <name type="scientific">Ogataea polymorpha</name>
    <dbReference type="NCBI Taxonomy" id="460523"/>
    <lineage>
        <taxon>Eukaryota</taxon>
        <taxon>Fungi</taxon>
        <taxon>Dikarya</taxon>
        <taxon>Ascomycota</taxon>
        <taxon>Saccharomycotina</taxon>
        <taxon>Pichiomycetes</taxon>
        <taxon>Pichiales</taxon>
        <taxon>Pichiaceae</taxon>
        <taxon>Ogataea</taxon>
    </lineage>
</organism>
<proteinExistence type="predicted"/>
<dbReference type="AlphaFoldDB" id="A0A9P8SXS3"/>
<evidence type="ECO:0000313" key="2">
    <source>
        <dbReference type="Proteomes" id="UP000788993"/>
    </source>
</evidence>
<name>A0A9P8SXS3_9ASCO</name>
<dbReference type="EMBL" id="JAEUBD010001571">
    <property type="protein sequence ID" value="KAH3658906.1"/>
    <property type="molecule type" value="Genomic_DNA"/>
</dbReference>
<dbReference type="Proteomes" id="UP000788993">
    <property type="component" value="Unassembled WGS sequence"/>
</dbReference>
<evidence type="ECO:0000313" key="1">
    <source>
        <dbReference type="EMBL" id="KAH3658906.1"/>
    </source>
</evidence>
<comment type="caution">
    <text evidence="1">The sequence shown here is derived from an EMBL/GenBank/DDBJ whole genome shotgun (WGS) entry which is preliminary data.</text>
</comment>
<gene>
    <name evidence="1" type="ORF">OGATHE_006632</name>
</gene>